<feature type="binding site" evidence="11">
    <location>
        <position position="268"/>
    </location>
    <ligand>
        <name>Mg(2+)</name>
        <dbReference type="ChEBI" id="CHEBI:18420"/>
    </ligand>
</feature>
<evidence type="ECO:0000256" key="6">
    <source>
        <dbReference type="ARBA" id="ARBA00022827"/>
    </source>
</evidence>
<accession>A0A927ITI0</accession>
<dbReference type="GO" id="GO:0046872">
    <property type="term" value="F:metal ion binding"/>
    <property type="evidence" value="ECO:0007669"/>
    <property type="project" value="UniProtKB-UniRule"/>
</dbReference>
<evidence type="ECO:0000256" key="11">
    <source>
        <dbReference type="PIRSR" id="PIRSR006268-2"/>
    </source>
</evidence>
<evidence type="ECO:0000256" key="5">
    <source>
        <dbReference type="ARBA" id="ARBA00022723"/>
    </source>
</evidence>
<evidence type="ECO:0000313" key="12">
    <source>
        <dbReference type="EMBL" id="MBD8066574.1"/>
    </source>
</evidence>
<evidence type="ECO:0000256" key="8">
    <source>
        <dbReference type="ARBA" id="ARBA00031306"/>
    </source>
</evidence>
<comment type="caution">
    <text evidence="12">The sequence shown here is derived from an EMBL/GenBank/DDBJ whole genome shotgun (WGS) entry which is preliminary data.</text>
</comment>
<comment type="cofactor">
    <cofactor evidence="11">
        <name>Mg(2+)</name>
        <dbReference type="ChEBI" id="CHEBI:18420"/>
    </cofactor>
    <cofactor evidence="11">
        <name>Mn(2+)</name>
        <dbReference type="ChEBI" id="CHEBI:29035"/>
    </cofactor>
    <text evidence="11">Magnesium. Can also use manganese.</text>
</comment>
<keyword evidence="13" id="KW-1185">Reference proteome</keyword>
<feature type="binding site" evidence="11">
    <location>
        <position position="150"/>
    </location>
    <ligand>
        <name>Mg(2+)</name>
        <dbReference type="ChEBI" id="CHEBI:18420"/>
    </ligand>
</feature>
<organism evidence="12 13">
    <name type="scientific">Devosia oryzisoli</name>
    <dbReference type="NCBI Taxonomy" id="2774138"/>
    <lineage>
        <taxon>Bacteria</taxon>
        <taxon>Pseudomonadati</taxon>
        <taxon>Pseudomonadota</taxon>
        <taxon>Alphaproteobacteria</taxon>
        <taxon>Hyphomicrobiales</taxon>
        <taxon>Devosiaceae</taxon>
        <taxon>Devosia</taxon>
    </lineage>
</organism>
<dbReference type="InterPro" id="IPR003374">
    <property type="entry name" value="ApbE-like_sf"/>
</dbReference>
<dbReference type="PIRSF" id="PIRSF006268">
    <property type="entry name" value="ApbE"/>
    <property type="match status" value="1"/>
</dbReference>
<proteinExistence type="inferred from homology"/>
<feature type="binding site" evidence="11">
    <location>
        <position position="264"/>
    </location>
    <ligand>
        <name>Mg(2+)</name>
        <dbReference type="ChEBI" id="CHEBI:18420"/>
    </ligand>
</feature>
<evidence type="ECO:0000256" key="7">
    <source>
        <dbReference type="ARBA" id="ARBA00022842"/>
    </source>
</evidence>
<dbReference type="SUPFAM" id="SSF143631">
    <property type="entry name" value="ApbE-like"/>
    <property type="match status" value="1"/>
</dbReference>
<keyword evidence="4 10" id="KW-0808">Transferase</keyword>
<evidence type="ECO:0000256" key="1">
    <source>
        <dbReference type="ARBA" id="ARBA00011955"/>
    </source>
</evidence>
<protein>
    <recommendedName>
        <fullName evidence="2 10">FAD:protein FMN transferase</fullName>
        <ecNumber evidence="1 10">2.7.1.180</ecNumber>
    </recommendedName>
    <alternativeName>
        <fullName evidence="8 10">Flavin transferase</fullName>
    </alternativeName>
</protein>
<evidence type="ECO:0000256" key="10">
    <source>
        <dbReference type="PIRNR" id="PIRNR006268"/>
    </source>
</evidence>
<sequence>MSTETATRLRLALSGPTMGTRWSAIAYPPEGIDAVALEEALAEDCTRVDGQMSTWKPGSDLMRLNRAPLGQWQSVPPELGYVLALGEGVRRRSEGRFDMAVLASVEAAGFGAQTGLPLPLTSGGTQDSIEIDLDAGRVRRLRAVGIDLSGIAKGFAVDLMCRTMERFGIADYLVGLDGEIAAGGARGDGRPWTVALEAPVPGTRDVAARLQLSNAALATSGNYRHRRCVDGRWLSHTIDPRTGAPAETDLVSVTVHMADCVLADAWATALLVAGRNAAQLLCTENGIDAILMAETETGFETTGCGAFR</sequence>
<reference evidence="12" key="1">
    <citation type="submission" date="2020-09" db="EMBL/GenBank/DDBJ databases">
        <title>Genome seq and assembly of Devosia sp.</title>
        <authorList>
            <person name="Chhetri G."/>
        </authorList>
    </citation>
    <scope>NUCLEOTIDE SEQUENCE</scope>
    <source>
        <strain evidence="12">PTR5</strain>
    </source>
</reference>
<evidence type="ECO:0000256" key="9">
    <source>
        <dbReference type="ARBA" id="ARBA00048540"/>
    </source>
</evidence>
<dbReference type="RefSeq" id="WP_191776674.1">
    <property type="nucleotide sequence ID" value="NZ_JACYFU010000003.1"/>
</dbReference>
<evidence type="ECO:0000313" key="13">
    <source>
        <dbReference type="Proteomes" id="UP000654108"/>
    </source>
</evidence>
<comment type="catalytic activity">
    <reaction evidence="9 10">
        <text>L-threonyl-[protein] + FAD = FMN-L-threonyl-[protein] + AMP + H(+)</text>
        <dbReference type="Rhea" id="RHEA:36847"/>
        <dbReference type="Rhea" id="RHEA-COMP:11060"/>
        <dbReference type="Rhea" id="RHEA-COMP:11061"/>
        <dbReference type="ChEBI" id="CHEBI:15378"/>
        <dbReference type="ChEBI" id="CHEBI:30013"/>
        <dbReference type="ChEBI" id="CHEBI:57692"/>
        <dbReference type="ChEBI" id="CHEBI:74257"/>
        <dbReference type="ChEBI" id="CHEBI:456215"/>
        <dbReference type="EC" id="2.7.1.180"/>
    </reaction>
</comment>
<dbReference type="Proteomes" id="UP000654108">
    <property type="component" value="Unassembled WGS sequence"/>
</dbReference>
<keyword evidence="5 10" id="KW-0479">Metal-binding</keyword>
<dbReference type="PANTHER" id="PTHR30040">
    <property type="entry name" value="THIAMINE BIOSYNTHESIS LIPOPROTEIN APBE"/>
    <property type="match status" value="1"/>
</dbReference>
<keyword evidence="7 10" id="KW-0460">Magnesium</keyword>
<dbReference type="Pfam" id="PF02424">
    <property type="entry name" value="ApbE"/>
    <property type="match status" value="1"/>
</dbReference>
<keyword evidence="6 10" id="KW-0274">FAD</keyword>
<dbReference type="PANTHER" id="PTHR30040:SF2">
    <property type="entry name" value="FAD:PROTEIN FMN TRANSFERASE"/>
    <property type="match status" value="1"/>
</dbReference>
<dbReference type="Gene3D" id="3.10.520.10">
    <property type="entry name" value="ApbE-like domains"/>
    <property type="match status" value="1"/>
</dbReference>
<dbReference type="InterPro" id="IPR024932">
    <property type="entry name" value="ApbE"/>
</dbReference>
<dbReference type="EMBL" id="JACYFU010000003">
    <property type="protein sequence ID" value="MBD8066574.1"/>
    <property type="molecule type" value="Genomic_DNA"/>
</dbReference>
<evidence type="ECO:0000256" key="4">
    <source>
        <dbReference type="ARBA" id="ARBA00022679"/>
    </source>
</evidence>
<name>A0A927ITI0_9HYPH</name>
<dbReference type="EC" id="2.7.1.180" evidence="1 10"/>
<comment type="similarity">
    <text evidence="10">Belongs to the ApbE family.</text>
</comment>
<evidence type="ECO:0000256" key="3">
    <source>
        <dbReference type="ARBA" id="ARBA00022630"/>
    </source>
</evidence>
<dbReference type="GO" id="GO:0016740">
    <property type="term" value="F:transferase activity"/>
    <property type="evidence" value="ECO:0007669"/>
    <property type="project" value="UniProtKB-UniRule"/>
</dbReference>
<evidence type="ECO:0000256" key="2">
    <source>
        <dbReference type="ARBA" id="ARBA00016337"/>
    </source>
</evidence>
<keyword evidence="3 10" id="KW-0285">Flavoprotein</keyword>
<gene>
    <name evidence="12" type="ORF">IC608_13950</name>
</gene>
<dbReference type="AlphaFoldDB" id="A0A927ITI0"/>